<accession>A0A147HRN5</accession>
<feature type="region of interest" description="Disordered" evidence="1">
    <location>
        <begin position="194"/>
        <end position="225"/>
    </location>
</feature>
<dbReference type="Gene3D" id="3.40.50.300">
    <property type="entry name" value="P-loop containing nucleotide triphosphate hydrolases"/>
    <property type="match status" value="1"/>
</dbReference>
<comment type="caution">
    <text evidence="2">The sequence shown here is derived from an EMBL/GenBank/DDBJ whole genome shotgun (WGS) entry which is preliminary data.</text>
</comment>
<dbReference type="PATRIC" id="fig|33051.3.peg.1220"/>
<evidence type="ECO:0000313" key="2">
    <source>
        <dbReference type="EMBL" id="KTT65391.1"/>
    </source>
</evidence>
<name>A0A147HRN5_9SPHN</name>
<reference evidence="2 3" key="1">
    <citation type="journal article" date="2016" name="Front. Microbiol.">
        <title>Genomic Resource of Rice Seed Associated Bacteria.</title>
        <authorList>
            <person name="Midha S."/>
            <person name="Bansal K."/>
            <person name="Sharma S."/>
            <person name="Kumar N."/>
            <person name="Patil P.P."/>
            <person name="Chaudhry V."/>
            <person name="Patil P.B."/>
        </authorList>
    </citation>
    <scope>NUCLEOTIDE SEQUENCE [LARGE SCALE GENOMIC DNA]</scope>
    <source>
        <strain evidence="2 3">NS319</strain>
    </source>
</reference>
<dbReference type="Proteomes" id="UP000072867">
    <property type="component" value="Unassembled WGS sequence"/>
</dbReference>
<gene>
    <name evidence="2" type="ORF">NS319_18095</name>
</gene>
<sequence length="1288" mass="142413">MMQSVPITRHFTALPSPYQNEDVPLEDMWPSFSHGGRKRWDTLLEEYRVVILADAGAGKTHELRTTAERLVDANKPAFFLRLEDLGSNFSQAFEIGTAESFDRWLAGTSEAWFFLDSVDELRLSEPRAFEAAIRLFAARLQGALQRAHIYITSRPYAWRASLDRALITEIFPHQPLLEQGLGSVEDDQLDSAEGLTGGAVAPVERAPASRSDGNEDEISDDADGSRSGLSVYLLAPLNDIDIRQFAAASGITDRDAFLAALEHRNLLPLARAPFDLGDLIATWKANGALGNRLEILQGSVSRLLAANFSDADREAAHAAVRLLAVAASLTGLSSIRLPGVGSVQAIDAEPLLVGWNTRRIEQLLTSGVFGDPIFGEVRFRHREVRDLLAAEWAETVFGRSAGRAEIERLIYAAPYGVDILTPRLRPLLPWLIVFDAVVRDRVLTAHPAVAIEGGDPASLPLAPRQALLSTLMEHVVDPASLLRGLDNAAIARIAQADLEDFVLALVEKYLANDDAIFVLGRLVWQGRLAACLPPLIEVATDSDRGIYARLVSIRAVMTIGTRDQIHLLWDAINTGSSAIPRRLLAELAENAAVENQTVALLLASIERLEPHQQFEATGLTQAINRFVEHAEVDGTDESGGALGLLIKGLQSLFEQPPYVERGECHVSKEYQWLMSPALHVVERLIEARSPAALSADSLAILAGVPALRFWRQDDYQDRKSKVDVLVPGWLELNDALFWHTVDAYRAAKQASGGQLTDDWPITFIGHFWSFDAASFARTLAWVTTRDDGDDKLVALARSFTTFAQNERPDAWLTAMRDAVAGDASLGAALAIKLDPPESETFREHRKWERNHKRELAKRDRRDKRDKGTFVAEITANPAMVRNPPGVKRGQFARIHYNLLREIEGEGLRQNRAQGADWQALVPQYGREVAKAYRDAAIAYWRGYKPGLRSEGNDINQIPYALIFAMAGLDIELSRMGAAAALTAAHARRAFRYVMWELNGFPRWFEALYRARPRIGFDFLWAEILWELRNTPPNETLHYALSDLVYYAPWLHREFGDALLNWLRSNQAPSLTTLRHVRTIIMSGKGASDADVALLARQKLGDPETPDDQRPTWYAMWVDSEPGAAIASLGDLFRAGTLADHLQFAMAFIVALLGGRDDGSAANGFGNYKSPTYLKQLYLMMHHEIPVENDLRRAGTGVFSPILRDDAQDARERLFELLNEISGAVSYDAILELAETHPVVRYRMSMAAAAYAHAVADGDIAAWKPGEVVAFARRIEALPVLTGGASAAD</sequence>
<dbReference type="EMBL" id="LDTD01000186">
    <property type="protein sequence ID" value="KTT65391.1"/>
    <property type="molecule type" value="Genomic_DNA"/>
</dbReference>
<evidence type="ECO:0000256" key="1">
    <source>
        <dbReference type="SAM" id="MobiDB-lite"/>
    </source>
</evidence>
<dbReference type="InterPro" id="IPR027417">
    <property type="entry name" value="P-loop_NTPase"/>
</dbReference>
<protein>
    <submittedName>
        <fullName evidence="2">Uncharacterized protein</fullName>
    </submittedName>
</protein>
<organism evidence="2 3">
    <name type="scientific">Sphingomonas sanguinis</name>
    <dbReference type="NCBI Taxonomy" id="33051"/>
    <lineage>
        <taxon>Bacteria</taxon>
        <taxon>Pseudomonadati</taxon>
        <taxon>Pseudomonadota</taxon>
        <taxon>Alphaproteobacteria</taxon>
        <taxon>Sphingomonadales</taxon>
        <taxon>Sphingomonadaceae</taxon>
        <taxon>Sphingomonas</taxon>
    </lineage>
</organism>
<evidence type="ECO:0000313" key="3">
    <source>
        <dbReference type="Proteomes" id="UP000072867"/>
    </source>
</evidence>
<proteinExistence type="predicted"/>